<sequence length="258" mass="28047">MRTKTKYKLISLASVFVFLAFWEIITDVLQLLPSYVLPSPVKVLNCFITKLTTSSPDGSTLPVHILSSLKVSMASFLTAAVVGIPLGIAMAWYSSVDKLVKPIFDLLRPIPPIGWIPIMILVLGIGFWAKVAVIFVGALIPCVINSYTGIKQVNPVHMWVGQTFGGTRTQMLFMVAIPTALPVIFTGLKTALGISWMTLVAAELLASNNGLGYMIQVARTIGRADIIVMGMLVIGVVGLILSTILDFLENRYVKGRRP</sequence>
<keyword evidence="2 7" id="KW-0813">Transport</keyword>
<evidence type="ECO:0000313" key="10">
    <source>
        <dbReference type="Proteomes" id="UP000712157"/>
    </source>
</evidence>
<dbReference type="SUPFAM" id="SSF161098">
    <property type="entry name" value="MetI-like"/>
    <property type="match status" value="1"/>
</dbReference>
<evidence type="ECO:0000256" key="1">
    <source>
        <dbReference type="ARBA" id="ARBA00004651"/>
    </source>
</evidence>
<dbReference type="InterPro" id="IPR035906">
    <property type="entry name" value="MetI-like_sf"/>
</dbReference>
<evidence type="ECO:0000256" key="7">
    <source>
        <dbReference type="RuleBase" id="RU363032"/>
    </source>
</evidence>
<organism evidence="9 10">
    <name type="scientific">Diplocloster agilis</name>
    <dbReference type="NCBI Taxonomy" id="2850323"/>
    <lineage>
        <taxon>Bacteria</taxon>
        <taxon>Bacillati</taxon>
        <taxon>Bacillota</taxon>
        <taxon>Clostridia</taxon>
        <taxon>Lachnospirales</taxon>
        <taxon>Lachnospiraceae</taxon>
        <taxon>Diplocloster</taxon>
    </lineage>
</organism>
<dbReference type="PROSITE" id="PS50928">
    <property type="entry name" value="ABC_TM1"/>
    <property type="match status" value="1"/>
</dbReference>
<feature type="transmembrane region" description="Helical" evidence="7">
    <location>
        <begin position="171"/>
        <end position="188"/>
    </location>
</feature>
<name>A0A949K2V9_9FIRM</name>
<evidence type="ECO:0000256" key="3">
    <source>
        <dbReference type="ARBA" id="ARBA00022475"/>
    </source>
</evidence>
<dbReference type="Pfam" id="PF00528">
    <property type="entry name" value="BPD_transp_1"/>
    <property type="match status" value="1"/>
</dbReference>
<feature type="domain" description="ABC transmembrane type-1" evidence="8">
    <location>
        <begin position="65"/>
        <end position="245"/>
    </location>
</feature>
<keyword evidence="3" id="KW-1003">Cell membrane</keyword>
<comment type="similarity">
    <text evidence="7">Belongs to the binding-protein-dependent transport system permease family.</text>
</comment>
<evidence type="ECO:0000313" key="9">
    <source>
        <dbReference type="EMBL" id="MBU9737710.1"/>
    </source>
</evidence>
<gene>
    <name evidence="9" type="ORF">KTH89_14280</name>
</gene>
<dbReference type="GO" id="GO:0005886">
    <property type="term" value="C:plasma membrane"/>
    <property type="evidence" value="ECO:0007669"/>
    <property type="project" value="UniProtKB-SubCell"/>
</dbReference>
<dbReference type="CDD" id="cd06261">
    <property type="entry name" value="TM_PBP2"/>
    <property type="match status" value="1"/>
</dbReference>
<reference evidence="9" key="1">
    <citation type="submission" date="2021-06" db="EMBL/GenBank/DDBJ databases">
        <title>Description of novel taxa of the family Lachnospiraceae.</title>
        <authorList>
            <person name="Chaplin A.V."/>
            <person name="Sokolova S.R."/>
            <person name="Pikina A.P."/>
            <person name="Korzhanova M."/>
            <person name="Belova V."/>
            <person name="Korostin D."/>
            <person name="Efimov B.A."/>
        </authorList>
    </citation>
    <scope>NUCLEOTIDE SEQUENCE</scope>
    <source>
        <strain evidence="9">ASD5720</strain>
    </source>
</reference>
<accession>A0A949K2V9</accession>
<feature type="transmembrane region" description="Helical" evidence="7">
    <location>
        <begin position="226"/>
        <end position="248"/>
    </location>
</feature>
<evidence type="ECO:0000256" key="4">
    <source>
        <dbReference type="ARBA" id="ARBA00022692"/>
    </source>
</evidence>
<dbReference type="EMBL" id="JAHQCW010000024">
    <property type="protein sequence ID" value="MBU9737710.1"/>
    <property type="molecule type" value="Genomic_DNA"/>
</dbReference>
<keyword evidence="10" id="KW-1185">Reference proteome</keyword>
<feature type="transmembrane region" description="Helical" evidence="7">
    <location>
        <begin position="106"/>
        <end position="125"/>
    </location>
</feature>
<dbReference type="PANTHER" id="PTHR30151">
    <property type="entry name" value="ALKANE SULFONATE ABC TRANSPORTER-RELATED, MEMBRANE SUBUNIT"/>
    <property type="match status" value="1"/>
</dbReference>
<evidence type="ECO:0000259" key="8">
    <source>
        <dbReference type="PROSITE" id="PS50928"/>
    </source>
</evidence>
<dbReference type="AlphaFoldDB" id="A0A949K2V9"/>
<dbReference type="GO" id="GO:0055085">
    <property type="term" value="P:transmembrane transport"/>
    <property type="evidence" value="ECO:0007669"/>
    <property type="project" value="InterPro"/>
</dbReference>
<evidence type="ECO:0000256" key="6">
    <source>
        <dbReference type="ARBA" id="ARBA00023136"/>
    </source>
</evidence>
<feature type="transmembrane region" description="Helical" evidence="7">
    <location>
        <begin position="71"/>
        <end position="94"/>
    </location>
</feature>
<keyword evidence="5 7" id="KW-1133">Transmembrane helix</keyword>
<keyword evidence="6 7" id="KW-0472">Membrane</keyword>
<dbReference type="RefSeq" id="WP_158346983.1">
    <property type="nucleotide sequence ID" value="NZ_JAHQCW010000024.1"/>
</dbReference>
<feature type="transmembrane region" description="Helical" evidence="7">
    <location>
        <begin position="131"/>
        <end position="150"/>
    </location>
</feature>
<evidence type="ECO:0000256" key="2">
    <source>
        <dbReference type="ARBA" id="ARBA00022448"/>
    </source>
</evidence>
<dbReference type="PANTHER" id="PTHR30151:SF0">
    <property type="entry name" value="ABC TRANSPORTER PERMEASE PROTEIN MJ0413-RELATED"/>
    <property type="match status" value="1"/>
</dbReference>
<dbReference type="InterPro" id="IPR000515">
    <property type="entry name" value="MetI-like"/>
</dbReference>
<dbReference type="Gene3D" id="1.10.3720.10">
    <property type="entry name" value="MetI-like"/>
    <property type="match status" value="1"/>
</dbReference>
<protein>
    <submittedName>
        <fullName evidence="9">ABC transporter permease</fullName>
    </submittedName>
</protein>
<comment type="caution">
    <text evidence="9">The sequence shown here is derived from an EMBL/GenBank/DDBJ whole genome shotgun (WGS) entry which is preliminary data.</text>
</comment>
<evidence type="ECO:0000256" key="5">
    <source>
        <dbReference type="ARBA" id="ARBA00022989"/>
    </source>
</evidence>
<keyword evidence="4 7" id="KW-0812">Transmembrane</keyword>
<proteinExistence type="inferred from homology"/>
<dbReference type="Proteomes" id="UP000712157">
    <property type="component" value="Unassembled WGS sequence"/>
</dbReference>
<comment type="subcellular location">
    <subcellularLocation>
        <location evidence="1 7">Cell membrane</location>
        <topology evidence="1 7">Multi-pass membrane protein</topology>
    </subcellularLocation>
</comment>